<evidence type="ECO:0000313" key="5">
    <source>
        <dbReference type="EMBL" id="PZD55884.1"/>
    </source>
</evidence>
<dbReference type="SUPFAM" id="SSF52540">
    <property type="entry name" value="P-loop containing nucleoside triphosphate hydrolases"/>
    <property type="match status" value="1"/>
</dbReference>
<keyword evidence="3 5" id="KW-0067">ATP-binding</keyword>
<dbReference type="InterPro" id="IPR051782">
    <property type="entry name" value="ABC_Transporter_VariousFunc"/>
</dbReference>
<proteinExistence type="predicted"/>
<dbReference type="GO" id="GO:0005524">
    <property type="term" value="F:ATP binding"/>
    <property type="evidence" value="ECO:0007669"/>
    <property type="project" value="UniProtKB-KW"/>
</dbReference>
<dbReference type="InterPro" id="IPR003593">
    <property type="entry name" value="AAA+_ATPase"/>
</dbReference>
<keyword evidence="2" id="KW-0547">Nucleotide-binding</keyword>
<dbReference type="Gene3D" id="3.40.50.300">
    <property type="entry name" value="P-loop containing nucleotide triphosphate hydrolases"/>
    <property type="match status" value="1"/>
</dbReference>
<comment type="caution">
    <text evidence="5">The sequence shown here is derived from an EMBL/GenBank/DDBJ whole genome shotgun (WGS) entry which is preliminary data.</text>
</comment>
<dbReference type="InterPro" id="IPR003439">
    <property type="entry name" value="ABC_transporter-like_ATP-bd"/>
</dbReference>
<feature type="domain" description="ABC transporter" evidence="4">
    <location>
        <begin position="5"/>
        <end position="235"/>
    </location>
</feature>
<dbReference type="GO" id="GO:0016887">
    <property type="term" value="F:ATP hydrolysis activity"/>
    <property type="evidence" value="ECO:0007669"/>
    <property type="project" value="InterPro"/>
</dbReference>
<dbReference type="Proteomes" id="UP000248776">
    <property type="component" value="Unassembled WGS sequence"/>
</dbReference>
<dbReference type="EMBL" id="NSIW01000016">
    <property type="protein sequence ID" value="PZD55884.1"/>
    <property type="molecule type" value="Genomic_DNA"/>
</dbReference>
<dbReference type="RefSeq" id="WP_073686178.1">
    <property type="nucleotide sequence ID" value="NZ_JALMLR010000005.1"/>
</dbReference>
<organism evidence="5 6">
    <name type="scientific">Streptococcus salivarius</name>
    <dbReference type="NCBI Taxonomy" id="1304"/>
    <lineage>
        <taxon>Bacteria</taxon>
        <taxon>Bacillati</taxon>
        <taxon>Bacillota</taxon>
        <taxon>Bacilli</taxon>
        <taxon>Lactobacillales</taxon>
        <taxon>Streptococcaceae</taxon>
        <taxon>Streptococcus</taxon>
    </lineage>
</organism>
<evidence type="ECO:0000256" key="2">
    <source>
        <dbReference type="ARBA" id="ARBA00022741"/>
    </source>
</evidence>
<dbReference type="InterPro" id="IPR017871">
    <property type="entry name" value="ABC_transporter-like_CS"/>
</dbReference>
<gene>
    <name evidence="5" type="ORF">CKU37_07770</name>
</gene>
<sequence>MNTILRACHLNKSFGKQEVLTDLNFEIHRGDIVGLIGKNGCGKTTLMKMILGLTPLTKGEIQFEGDSEYTTKRNSLNKIGFLLDCKLFEDFSAYDNLKLFSMYSSSIDKSELDKRINKLLKFVGLDNSKKLVKSYSFGMKQRLGLALALLDDPEFLILDEPFVGLDPTGVRVLLDYIVKLRREEKVTILISSHQLHEIEEICDYFLFINEKSIETHTKLGKNKIIITLEYAVPELEQSLSKLVTLKEGQIILPHDMMLLNSILKLIYKYNCEIKDITMNDSIEELFRG</sequence>
<dbReference type="AlphaFoldDB" id="A0AA45CSB0"/>
<evidence type="ECO:0000256" key="3">
    <source>
        <dbReference type="ARBA" id="ARBA00022840"/>
    </source>
</evidence>
<dbReference type="InterPro" id="IPR027417">
    <property type="entry name" value="P-loop_NTPase"/>
</dbReference>
<dbReference type="PROSITE" id="PS00211">
    <property type="entry name" value="ABC_TRANSPORTER_1"/>
    <property type="match status" value="1"/>
</dbReference>
<evidence type="ECO:0000313" key="6">
    <source>
        <dbReference type="Proteomes" id="UP000248776"/>
    </source>
</evidence>
<keyword evidence="1" id="KW-0813">Transport</keyword>
<dbReference type="Pfam" id="PF00005">
    <property type="entry name" value="ABC_tran"/>
    <property type="match status" value="1"/>
</dbReference>
<dbReference type="PANTHER" id="PTHR42939">
    <property type="entry name" value="ABC TRANSPORTER ATP-BINDING PROTEIN ALBC-RELATED"/>
    <property type="match status" value="1"/>
</dbReference>
<accession>A0AA45CSB0</accession>
<dbReference type="PANTHER" id="PTHR42939:SF1">
    <property type="entry name" value="ABC TRANSPORTER ATP-BINDING PROTEIN ALBC-RELATED"/>
    <property type="match status" value="1"/>
</dbReference>
<dbReference type="PROSITE" id="PS50893">
    <property type="entry name" value="ABC_TRANSPORTER_2"/>
    <property type="match status" value="1"/>
</dbReference>
<reference evidence="5 6" key="1">
    <citation type="submission" date="2017-08" db="EMBL/GenBank/DDBJ databases">
        <title>Streptococcus salivarius strain HS0302 Genome.</title>
        <authorList>
            <person name="Smith J."/>
            <person name="Deng P."/>
            <person name="Geng M."/>
        </authorList>
    </citation>
    <scope>NUCLEOTIDE SEQUENCE [LARGE SCALE GENOMIC DNA]</scope>
    <source>
        <strain evidence="5 6">HS0302</strain>
    </source>
</reference>
<evidence type="ECO:0000259" key="4">
    <source>
        <dbReference type="PROSITE" id="PS50893"/>
    </source>
</evidence>
<dbReference type="SMART" id="SM00382">
    <property type="entry name" value="AAA"/>
    <property type="match status" value="1"/>
</dbReference>
<protein>
    <submittedName>
        <fullName evidence="5">ABC transporter ATP-binding protein</fullName>
    </submittedName>
</protein>
<name>A0AA45CSB0_STRSL</name>
<evidence type="ECO:0000256" key="1">
    <source>
        <dbReference type="ARBA" id="ARBA00022448"/>
    </source>
</evidence>